<dbReference type="Proteomes" id="UP000548632">
    <property type="component" value="Unassembled WGS sequence"/>
</dbReference>
<dbReference type="Gene3D" id="2.40.420.20">
    <property type="match status" value="1"/>
</dbReference>
<keyword evidence="5" id="KW-1185">Reference proteome</keyword>
<dbReference type="Pfam" id="PF25973">
    <property type="entry name" value="BSH_CzcB"/>
    <property type="match status" value="1"/>
</dbReference>
<reference evidence="4 5" key="1">
    <citation type="journal article" date="2020" name="Arch. Microbiol.">
        <title>The genome sequence of the giant phototrophic gammaproteobacterium Thiospirillum jenense gives insight into its physiological properties and phylogenetic relationships.</title>
        <authorList>
            <person name="Imhoff J.F."/>
            <person name="Meyer T.E."/>
            <person name="Kyndt J.A."/>
        </authorList>
    </citation>
    <scope>NUCLEOTIDE SEQUENCE [LARGE SCALE GENOMIC DNA]</scope>
    <source>
        <strain evidence="4 5">DSM 216</strain>
    </source>
</reference>
<dbReference type="NCBIfam" id="TIGR01730">
    <property type="entry name" value="RND_mfp"/>
    <property type="match status" value="1"/>
</dbReference>
<dbReference type="Pfam" id="PF25989">
    <property type="entry name" value="YknX_C"/>
    <property type="match status" value="1"/>
</dbReference>
<evidence type="ECO:0000259" key="2">
    <source>
        <dbReference type="Pfam" id="PF25973"/>
    </source>
</evidence>
<name>A0A839H4G3_9GAMM</name>
<dbReference type="PANTHER" id="PTHR30469:SF15">
    <property type="entry name" value="HLYD FAMILY OF SECRETION PROTEINS"/>
    <property type="match status" value="1"/>
</dbReference>
<dbReference type="GO" id="GO:0015562">
    <property type="term" value="F:efflux transmembrane transporter activity"/>
    <property type="evidence" value="ECO:0007669"/>
    <property type="project" value="TreeGrafter"/>
</dbReference>
<dbReference type="InterPro" id="IPR006143">
    <property type="entry name" value="RND_pump_MFP"/>
</dbReference>
<dbReference type="RefSeq" id="WP_182581838.1">
    <property type="nucleotide sequence ID" value="NZ_JABVCQ010000001.1"/>
</dbReference>
<dbReference type="Gene3D" id="2.40.50.100">
    <property type="match status" value="1"/>
</dbReference>
<dbReference type="InterPro" id="IPR058647">
    <property type="entry name" value="BSH_CzcB-like"/>
</dbReference>
<comment type="caution">
    <text evidence="4">The sequence shown here is derived from an EMBL/GenBank/DDBJ whole genome shotgun (WGS) entry which is preliminary data.</text>
</comment>
<dbReference type="GO" id="GO:1990281">
    <property type="term" value="C:efflux pump complex"/>
    <property type="evidence" value="ECO:0007669"/>
    <property type="project" value="TreeGrafter"/>
</dbReference>
<organism evidence="4 5">
    <name type="scientific">Thiospirillum jenense</name>
    <dbReference type="NCBI Taxonomy" id="1653858"/>
    <lineage>
        <taxon>Bacteria</taxon>
        <taxon>Pseudomonadati</taxon>
        <taxon>Pseudomonadota</taxon>
        <taxon>Gammaproteobacteria</taxon>
        <taxon>Chromatiales</taxon>
        <taxon>Chromatiaceae</taxon>
        <taxon>Thiospirillum</taxon>
    </lineage>
</organism>
<gene>
    <name evidence="4" type="ORF">HUK38_00665</name>
</gene>
<feature type="domain" description="CzcB-like barrel-sandwich hybrid" evidence="2">
    <location>
        <begin position="83"/>
        <end position="207"/>
    </location>
</feature>
<dbReference type="PANTHER" id="PTHR30469">
    <property type="entry name" value="MULTIDRUG RESISTANCE PROTEIN MDTA"/>
    <property type="match status" value="1"/>
</dbReference>
<proteinExistence type="inferred from homology"/>
<dbReference type="SUPFAM" id="SSF111369">
    <property type="entry name" value="HlyD-like secretion proteins"/>
    <property type="match status" value="1"/>
</dbReference>
<accession>A0A839H4G3</accession>
<comment type="similarity">
    <text evidence="1">Belongs to the membrane fusion protein (MFP) (TC 8.A.1) family.</text>
</comment>
<dbReference type="EMBL" id="JABVCQ010000001">
    <property type="protein sequence ID" value="MBB1124741.1"/>
    <property type="molecule type" value="Genomic_DNA"/>
</dbReference>
<evidence type="ECO:0000256" key="1">
    <source>
        <dbReference type="ARBA" id="ARBA00009477"/>
    </source>
</evidence>
<dbReference type="AlphaFoldDB" id="A0A839H4G3"/>
<dbReference type="Gene3D" id="2.40.30.170">
    <property type="match status" value="1"/>
</dbReference>
<evidence type="ECO:0000313" key="4">
    <source>
        <dbReference type="EMBL" id="MBB1124741.1"/>
    </source>
</evidence>
<sequence length="369" mass="40881">MNTPLFCSVLSHYLHTHLTRWLLVILTGTTVFLFGCQGESVNPMPANSPRQAMTHPVLIQVAEITPATVQYQRPGYLQFKRQARLFSQEEGIIENIAGFAGDAVASGQLLVQLNDAQLRAEYDRAGAIHQQKIQDRDRLIRLAHRGATTDDSLAQAETAVAIALAEKNLLNLRLNTMQIMAPFAGMITERLIEPHDFVDKNTHLITIVETTSLIAEVYVSELMLPQLRTGDRVQMCIDALNDRVVNGRIQRIHPTLIMPHHHALVEIAFDELPPAARAGQLARVTFTSPSQPRLLIALSALHYQQMGAFVWVMTNEKTAARRPVTLGLRIDERIEITTGLAVGEQVITRGSVGLNEGAKVELSPLSFSE</sequence>
<dbReference type="InterPro" id="IPR058637">
    <property type="entry name" value="YknX-like_C"/>
</dbReference>
<protein>
    <submittedName>
        <fullName evidence="4">Efflux RND transporter periplasmic adaptor subunit</fullName>
    </submittedName>
</protein>
<evidence type="ECO:0000313" key="5">
    <source>
        <dbReference type="Proteomes" id="UP000548632"/>
    </source>
</evidence>
<evidence type="ECO:0000259" key="3">
    <source>
        <dbReference type="Pfam" id="PF25989"/>
    </source>
</evidence>
<feature type="domain" description="YknX-like C-terminal permuted SH3-like" evidence="3">
    <location>
        <begin position="299"/>
        <end position="361"/>
    </location>
</feature>